<gene>
    <name evidence="4" type="ORF">CALMAC_LOCUS2165</name>
</gene>
<sequence length="380" mass="42286">MNTVVSKFRVTNGRRRMSTAADIFAGRTRTRAKPAKNILPVPTYGGRHIVTMLPGIGSGPKMMEYVKEVFKAAYVPIDFEIIDINIEKEDQINFALSSMIRNGVGIKGHIPVLADTSSNVTFRSHLDLFVYLVHCKSYPNIRSRVQDLDVVVFRQNTEGEYAMLEHESKAGMVESLKIITKDNTERFARWAFEFAMAEGRKKVTVVHKANIMKLSDGLFLKTVLDVAKEYPEIEVNDLIVDNCCMQLVSRPHSFDVILTPNLYGNVITSIICGLIGGPGLMSGQNYGDSSAVFEVASRHISFDDEKYVNPVAMINAGIDMLTYLKKDAHASIIRNAVYNTLVHDKIHTPDIGGANTGSEMMEAIKSNIRQELKSADISTF</sequence>
<dbReference type="Proteomes" id="UP000410492">
    <property type="component" value="Unassembled WGS sequence"/>
</dbReference>
<organism evidence="4 5">
    <name type="scientific">Callosobruchus maculatus</name>
    <name type="common">Southern cowpea weevil</name>
    <name type="synonym">Pulse bruchid</name>
    <dbReference type="NCBI Taxonomy" id="64391"/>
    <lineage>
        <taxon>Eukaryota</taxon>
        <taxon>Metazoa</taxon>
        <taxon>Ecdysozoa</taxon>
        <taxon>Arthropoda</taxon>
        <taxon>Hexapoda</taxon>
        <taxon>Insecta</taxon>
        <taxon>Pterygota</taxon>
        <taxon>Neoptera</taxon>
        <taxon>Endopterygota</taxon>
        <taxon>Coleoptera</taxon>
        <taxon>Polyphaga</taxon>
        <taxon>Cucujiformia</taxon>
        <taxon>Chrysomeloidea</taxon>
        <taxon>Chrysomelidae</taxon>
        <taxon>Bruchinae</taxon>
        <taxon>Bruchini</taxon>
        <taxon>Callosobruchus</taxon>
    </lineage>
</organism>
<dbReference type="Gene3D" id="3.40.718.10">
    <property type="entry name" value="Isopropylmalate Dehydrogenase"/>
    <property type="match status" value="1"/>
</dbReference>
<dbReference type="PANTHER" id="PTHR11835:SF60">
    <property type="entry name" value="ISOCITRATE DEHYDROGENASE [NAD] SUBUNIT, MITOCHONDRIAL"/>
    <property type="match status" value="1"/>
</dbReference>
<dbReference type="OrthoDB" id="10261637at2759"/>
<evidence type="ECO:0000259" key="3">
    <source>
        <dbReference type="SMART" id="SM01329"/>
    </source>
</evidence>
<evidence type="ECO:0000256" key="2">
    <source>
        <dbReference type="ARBA" id="ARBA00022532"/>
    </source>
</evidence>
<feature type="domain" description="Isopropylmalate dehydrogenase-like" evidence="3">
    <location>
        <begin position="49"/>
        <end position="364"/>
    </location>
</feature>
<proteinExistence type="inferred from homology"/>
<dbReference type="SUPFAM" id="SSF53659">
    <property type="entry name" value="Isocitrate/Isopropylmalate dehydrogenase-like"/>
    <property type="match status" value="1"/>
</dbReference>
<dbReference type="Pfam" id="PF00180">
    <property type="entry name" value="Iso_dh"/>
    <property type="match status" value="1"/>
</dbReference>
<accession>A0A653BMV0</accession>
<dbReference type="GO" id="GO:0005739">
    <property type="term" value="C:mitochondrion"/>
    <property type="evidence" value="ECO:0007669"/>
    <property type="project" value="TreeGrafter"/>
</dbReference>
<dbReference type="InterPro" id="IPR024084">
    <property type="entry name" value="IsoPropMal-DH-like_dom"/>
</dbReference>
<dbReference type="PANTHER" id="PTHR11835">
    <property type="entry name" value="DECARBOXYLATING DEHYDROGENASES-ISOCITRATE, ISOPROPYLMALATE, TARTRATE"/>
    <property type="match status" value="1"/>
</dbReference>
<keyword evidence="2" id="KW-0816">Tricarboxylic acid cycle</keyword>
<evidence type="ECO:0000313" key="4">
    <source>
        <dbReference type="EMBL" id="VEN36615.1"/>
    </source>
</evidence>
<name>A0A653BMV0_CALMS</name>
<dbReference type="SMART" id="SM01329">
    <property type="entry name" value="Iso_dh"/>
    <property type="match status" value="1"/>
</dbReference>
<evidence type="ECO:0000256" key="1">
    <source>
        <dbReference type="ARBA" id="ARBA00007769"/>
    </source>
</evidence>
<dbReference type="GO" id="GO:0006099">
    <property type="term" value="P:tricarboxylic acid cycle"/>
    <property type="evidence" value="ECO:0007669"/>
    <property type="project" value="UniProtKB-KW"/>
</dbReference>
<reference evidence="4 5" key="1">
    <citation type="submission" date="2019-01" db="EMBL/GenBank/DDBJ databases">
        <authorList>
            <person name="Sayadi A."/>
        </authorList>
    </citation>
    <scope>NUCLEOTIDE SEQUENCE [LARGE SCALE GENOMIC DNA]</scope>
</reference>
<dbReference type="EMBL" id="CAACVG010002556">
    <property type="protein sequence ID" value="VEN36615.1"/>
    <property type="molecule type" value="Genomic_DNA"/>
</dbReference>
<comment type="similarity">
    <text evidence="1">Belongs to the isocitrate and isopropylmalate dehydrogenases family.</text>
</comment>
<evidence type="ECO:0000313" key="5">
    <source>
        <dbReference type="Proteomes" id="UP000410492"/>
    </source>
</evidence>
<dbReference type="AlphaFoldDB" id="A0A653BMV0"/>
<keyword evidence="5" id="KW-1185">Reference proteome</keyword>
<protein>
    <recommendedName>
        <fullName evidence="3">Isopropylmalate dehydrogenase-like domain-containing protein</fullName>
    </recommendedName>
</protein>
<dbReference type="GO" id="GO:0006102">
    <property type="term" value="P:isocitrate metabolic process"/>
    <property type="evidence" value="ECO:0007669"/>
    <property type="project" value="TreeGrafter"/>
</dbReference>